<feature type="region of interest" description="Disordered" evidence="1">
    <location>
        <begin position="75"/>
        <end position="96"/>
    </location>
</feature>
<dbReference type="HOGENOM" id="CLU_091042_1_0_1"/>
<accession>A0A0D1YVI0</accession>
<feature type="compositionally biased region" description="Acidic residues" evidence="1">
    <location>
        <begin position="83"/>
        <end position="94"/>
    </location>
</feature>
<evidence type="ECO:0000313" key="3">
    <source>
        <dbReference type="Proteomes" id="UP000053259"/>
    </source>
</evidence>
<evidence type="ECO:0000313" key="2">
    <source>
        <dbReference type="EMBL" id="KIW04712.1"/>
    </source>
</evidence>
<dbReference type="RefSeq" id="XP_016214581.1">
    <property type="nucleotide sequence ID" value="XM_016357789.1"/>
</dbReference>
<dbReference type="Proteomes" id="UP000053259">
    <property type="component" value="Unassembled WGS sequence"/>
</dbReference>
<evidence type="ECO:0000256" key="1">
    <source>
        <dbReference type="SAM" id="MobiDB-lite"/>
    </source>
</evidence>
<reference evidence="2 3" key="1">
    <citation type="submission" date="2015-01" db="EMBL/GenBank/DDBJ databases">
        <title>The Genome Sequence of Ochroconis gallopava CBS43764.</title>
        <authorList>
            <consortium name="The Broad Institute Genomics Platform"/>
            <person name="Cuomo C."/>
            <person name="de Hoog S."/>
            <person name="Gorbushina A."/>
            <person name="Stielow B."/>
            <person name="Teixiera M."/>
            <person name="Abouelleil A."/>
            <person name="Chapman S.B."/>
            <person name="Priest M."/>
            <person name="Young S.K."/>
            <person name="Wortman J."/>
            <person name="Nusbaum C."/>
            <person name="Birren B."/>
        </authorList>
    </citation>
    <scope>NUCLEOTIDE SEQUENCE [LARGE SCALE GENOMIC DNA]</scope>
    <source>
        <strain evidence="2 3">CBS 43764</strain>
    </source>
</reference>
<dbReference type="AlphaFoldDB" id="A0A0D1YVI0"/>
<dbReference type="GeneID" id="27312418"/>
<proteinExistence type="predicted"/>
<dbReference type="InParanoid" id="A0A0D1YVI0"/>
<sequence>MDTLPPEELLVHTLDLLEYRLHRLEFMFNGGDEDSPQLPKGVTVSDRIDKLQKSLGQLAARSRTVEQLLKLQSQQPELFQPADSEDEAGGDGPDEEQKLSLVLSEAPSYLATASQLRSLQDIPLPPTESFTQLVSQAPRFAGIMAVQDQQARDIAELRIRSALLVARWYEVQILGLGRCWADWEERMRGIERGVGRAESRSEAD</sequence>
<dbReference type="OrthoDB" id="5403729at2759"/>
<evidence type="ECO:0008006" key="4">
    <source>
        <dbReference type="Google" id="ProtNLM"/>
    </source>
</evidence>
<dbReference type="VEuPathDB" id="FungiDB:PV09_04445"/>
<name>A0A0D1YVI0_9PEZI</name>
<keyword evidence="3" id="KW-1185">Reference proteome</keyword>
<organism evidence="2 3">
    <name type="scientific">Verruconis gallopava</name>
    <dbReference type="NCBI Taxonomy" id="253628"/>
    <lineage>
        <taxon>Eukaryota</taxon>
        <taxon>Fungi</taxon>
        <taxon>Dikarya</taxon>
        <taxon>Ascomycota</taxon>
        <taxon>Pezizomycotina</taxon>
        <taxon>Dothideomycetes</taxon>
        <taxon>Pleosporomycetidae</taxon>
        <taxon>Venturiales</taxon>
        <taxon>Sympoventuriaceae</taxon>
        <taxon>Verruconis</taxon>
    </lineage>
</organism>
<dbReference type="EMBL" id="KN847540">
    <property type="protein sequence ID" value="KIW04712.1"/>
    <property type="molecule type" value="Genomic_DNA"/>
</dbReference>
<gene>
    <name evidence="2" type="ORF">PV09_04445</name>
</gene>
<protein>
    <recommendedName>
        <fullName evidence="4">Nuclear distribution protein RO10</fullName>
    </recommendedName>
</protein>